<reference evidence="1" key="1">
    <citation type="submission" date="2023-04" db="EMBL/GenBank/DDBJ databases">
        <authorList>
            <person name="Li H."/>
        </authorList>
    </citation>
    <scope>NUCLEOTIDE SEQUENCE</scope>
</reference>
<name>A0AA49X6A6_9CAUD</name>
<evidence type="ECO:0000313" key="2">
    <source>
        <dbReference type="Proteomes" id="UP001180368"/>
    </source>
</evidence>
<evidence type="ECO:0000313" key="1">
    <source>
        <dbReference type="EMBL" id="WLJ89352.1"/>
    </source>
</evidence>
<sequence>MKTMLKGRKSGRITARSYGITKGRAKRMIKSHAKRHGLRTVFRDNFIEVESENVDMWYSPSRKVLSTIWWNE</sequence>
<accession>A0AA49X6A6</accession>
<proteinExistence type="predicted"/>
<organism evidence="1 2">
    <name type="scientific">Vibrio phage vB_ValA_R15Z</name>
    <dbReference type="NCBI Taxonomy" id="3044218"/>
    <lineage>
        <taxon>Viruses</taxon>
        <taxon>Duplodnaviria</taxon>
        <taxon>Heunggongvirae</taxon>
        <taxon>Uroviricota</taxon>
        <taxon>Caudoviricetes</taxon>
        <taxon>Autographivirales</taxon>
        <taxon>Autosignataviridae</taxon>
        <taxon>Colwellvirinae</taxon>
        <taxon>Kaohsiungvirus</taxon>
        <taxon>Kaohsiungvirus R15Z</taxon>
    </lineage>
</organism>
<keyword evidence="2" id="KW-1185">Reference proteome</keyword>
<protein>
    <submittedName>
        <fullName evidence="1">Uncharacterized protein</fullName>
    </submittedName>
</protein>
<dbReference type="Proteomes" id="UP001180368">
    <property type="component" value="Segment"/>
</dbReference>
<dbReference type="EMBL" id="OQ745668">
    <property type="protein sequence ID" value="WLJ89352.1"/>
    <property type="molecule type" value="Genomic_DNA"/>
</dbReference>